<dbReference type="EMBL" id="JBBCAQ010000014">
    <property type="protein sequence ID" value="KAK7598337.1"/>
    <property type="molecule type" value="Genomic_DNA"/>
</dbReference>
<proteinExistence type="predicted"/>
<evidence type="ECO:0000256" key="2">
    <source>
        <dbReference type="SAM" id="SignalP"/>
    </source>
</evidence>
<keyword evidence="2" id="KW-0732">Signal</keyword>
<dbReference type="Proteomes" id="UP001367676">
    <property type="component" value="Unassembled WGS sequence"/>
</dbReference>
<evidence type="ECO:0000313" key="3">
    <source>
        <dbReference type="EMBL" id="KAK7598337.1"/>
    </source>
</evidence>
<name>A0AAN9TPR6_9HEMI</name>
<feature type="compositionally biased region" description="Polar residues" evidence="1">
    <location>
        <begin position="204"/>
        <end position="214"/>
    </location>
</feature>
<evidence type="ECO:0000313" key="4">
    <source>
        <dbReference type="Proteomes" id="UP001367676"/>
    </source>
</evidence>
<feature type="chain" id="PRO_5042951653" evidence="2">
    <location>
        <begin position="24"/>
        <end position="214"/>
    </location>
</feature>
<gene>
    <name evidence="3" type="ORF">V9T40_006572</name>
</gene>
<organism evidence="3 4">
    <name type="scientific">Parthenolecanium corni</name>
    <dbReference type="NCBI Taxonomy" id="536013"/>
    <lineage>
        <taxon>Eukaryota</taxon>
        <taxon>Metazoa</taxon>
        <taxon>Ecdysozoa</taxon>
        <taxon>Arthropoda</taxon>
        <taxon>Hexapoda</taxon>
        <taxon>Insecta</taxon>
        <taxon>Pterygota</taxon>
        <taxon>Neoptera</taxon>
        <taxon>Paraneoptera</taxon>
        <taxon>Hemiptera</taxon>
        <taxon>Sternorrhyncha</taxon>
        <taxon>Coccoidea</taxon>
        <taxon>Coccidae</taxon>
        <taxon>Parthenolecanium</taxon>
    </lineage>
</organism>
<evidence type="ECO:0000256" key="1">
    <source>
        <dbReference type="SAM" id="MobiDB-lite"/>
    </source>
</evidence>
<reference evidence="3 4" key="1">
    <citation type="submission" date="2024-03" db="EMBL/GenBank/DDBJ databases">
        <title>Adaptation during the transition from Ophiocordyceps entomopathogen to insect associate is accompanied by gene loss and intensified selection.</title>
        <authorList>
            <person name="Ward C.M."/>
            <person name="Onetto C.A."/>
            <person name="Borneman A.R."/>
        </authorList>
    </citation>
    <scope>NUCLEOTIDE SEQUENCE [LARGE SCALE GENOMIC DNA]</scope>
    <source>
        <strain evidence="3">AWRI1</strain>
        <tissue evidence="3">Single Adult Female</tissue>
    </source>
</reference>
<feature type="signal peptide" evidence="2">
    <location>
        <begin position="1"/>
        <end position="23"/>
    </location>
</feature>
<protein>
    <submittedName>
        <fullName evidence="3">Uncharacterized protein</fullName>
    </submittedName>
</protein>
<keyword evidence="4" id="KW-1185">Reference proteome</keyword>
<feature type="region of interest" description="Disordered" evidence="1">
    <location>
        <begin position="180"/>
        <end position="214"/>
    </location>
</feature>
<sequence>MLSLIFRIAILIVTLNFLRICELAEYQPNNYALVTKREGEVKACGPILADLLALTCENKYHYQGKRADRTSENVPDSDYYYNYETYPADVIGAYPFRSKRSVASILRSTKRNHGLFEECFTFKAQRGHHFSTLRVPEPLQTRCLRRMLQKGLFHRRNGWLLRQPLSQHLYERKDQMALSAGPAGISPKAGHQGPRKYDSGTWELRNSTHIAPQR</sequence>
<comment type="caution">
    <text evidence="3">The sequence shown here is derived from an EMBL/GenBank/DDBJ whole genome shotgun (WGS) entry which is preliminary data.</text>
</comment>
<dbReference type="AlphaFoldDB" id="A0AAN9TPR6"/>
<accession>A0AAN9TPR6</accession>